<dbReference type="NCBIfam" id="TIGR01365">
    <property type="entry name" value="serC_2"/>
    <property type="match status" value="1"/>
</dbReference>
<keyword evidence="7" id="KW-0028">Amino-acid biosynthesis</keyword>
<dbReference type="Proteomes" id="UP000326202">
    <property type="component" value="Chromosome"/>
</dbReference>
<dbReference type="GO" id="GO:0004648">
    <property type="term" value="F:O-phospho-L-serine:2-oxoglutarate aminotransferase activity"/>
    <property type="evidence" value="ECO:0007669"/>
    <property type="project" value="UniProtKB-EC"/>
</dbReference>
<feature type="compositionally biased region" description="Pro residues" evidence="12">
    <location>
        <begin position="1"/>
        <end position="12"/>
    </location>
</feature>
<dbReference type="Gene3D" id="3.40.640.10">
    <property type="entry name" value="Type I PLP-dependent aspartate aminotransferase-like (Major domain)"/>
    <property type="match status" value="1"/>
</dbReference>
<evidence type="ECO:0000256" key="9">
    <source>
        <dbReference type="ARBA" id="ARBA00022898"/>
    </source>
</evidence>
<dbReference type="InterPro" id="IPR006271">
    <property type="entry name" value="Pser_aminoTfrase_methanosarc"/>
</dbReference>
<evidence type="ECO:0000256" key="2">
    <source>
        <dbReference type="ARBA" id="ARBA00005099"/>
    </source>
</evidence>
<proteinExistence type="inferred from homology"/>
<comment type="similarity">
    <text evidence="3">Belongs to the class-V pyridoxal-phosphate-dependent aminotransferase family. SerC subfamily.</text>
</comment>
<dbReference type="GO" id="GO:0006564">
    <property type="term" value="P:L-serine biosynthetic process"/>
    <property type="evidence" value="ECO:0007669"/>
    <property type="project" value="UniProtKB-KW"/>
</dbReference>
<dbReference type="GO" id="GO:0019265">
    <property type="term" value="P:glycine biosynthetic process, by transamination of glyoxylate"/>
    <property type="evidence" value="ECO:0007669"/>
    <property type="project" value="TreeGrafter"/>
</dbReference>
<evidence type="ECO:0000256" key="11">
    <source>
        <dbReference type="ARBA" id="ARBA00049007"/>
    </source>
</evidence>
<dbReference type="InterPro" id="IPR015422">
    <property type="entry name" value="PyrdxlP-dep_Trfase_small"/>
</dbReference>
<name>A0A5J6MRN1_9PROT</name>
<evidence type="ECO:0000256" key="3">
    <source>
        <dbReference type="ARBA" id="ARBA00006904"/>
    </source>
</evidence>
<dbReference type="UniPathway" id="UPA00135">
    <property type="reaction ID" value="UER00197"/>
</dbReference>
<dbReference type="NCBIfam" id="NF002841">
    <property type="entry name" value="PRK03080.1-2"/>
    <property type="match status" value="1"/>
</dbReference>
<dbReference type="SUPFAM" id="SSF53383">
    <property type="entry name" value="PLP-dependent transferases"/>
    <property type="match status" value="1"/>
</dbReference>
<evidence type="ECO:0000256" key="4">
    <source>
        <dbReference type="ARBA" id="ARBA00013030"/>
    </source>
</evidence>
<organism evidence="13 14">
    <name type="scientific">Hypericibacter terrae</name>
    <dbReference type="NCBI Taxonomy" id="2602015"/>
    <lineage>
        <taxon>Bacteria</taxon>
        <taxon>Pseudomonadati</taxon>
        <taxon>Pseudomonadota</taxon>
        <taxon>Alphaproteobacteria</taxon>
        <taxon>Rhodospirillales</taxon>
        <taxon>Dongiaceae</taxon>
        <taxon>Hypericibacter</taxon>
    </lineage>
</organism>
<evidence type="ECO:0000256" key="6">
    <source>
        <dbReference type="ARBA" id="ARBA00022576"/>
    </source>
</evidence>
<comment type="catalytic activity">
    <reaction evidence="11">
        <text>O-phospho-L-serine + 2-oxoglutarate = 3-phosphooxypyruvate + L-glutamate</text>
        <dbReference type="Rhea" id="RHEA:14329"/>
        <dbReference type="ChEBI" id="CHEBI:16810"/>
        <dbReference type="ChEBI" id="CHEBI:18110"/>
        <dbReference type="ChEBI" id="CHEBI:29985"/>
        <dbReference type="ChEBI" id="CHEBI:57524"/>
        <dbReference type="EC" id="2.6.1.52"/>
    </reaction>
</comment>
<dbReference type="RefSeq" id="WP_151179883.1">
    <property type="nucleotide sequence ID" value="NZ_CP042906.1"/>
</dbReference>
<dbReference type="CDD" id="cd01494">
    <property type="entry name" value="AAT_I"/>
    <property type="match status" value="1"/>
</dbReference>
<gene>
    <name evidence="13" type="ORF">FRZ44_51760</name>
</gene>
<dbReference type="AlphaFoldDB" id="A0A5J6MRN1"/>
<dbReference type="InterPro" id="IPR015424">
    <property type="entry name" value="PyrdxlP-dep_Trfase"/>
</dbReference>
<dbReference type="Gene3D" id="3.90.1150.10">
    <property type="entry name" value="Aspartate Aminotransferase, domain 1"/>
    <property type="match status" value="1"/>
</dbReference>
<keyword evidence="6 13" id="KW-0032">Aminotransferase</keyword>
<dbReference type="OrthoDB" id="9772439at2"/>
<keyword evidence="14" id="KW-1185">Reference proteome</keyword>
<evidence type="ECO:0000256" key="7">
    <source>
        <dbReference type="ARBA" id="ARBA00022605"/>
    </source>
</evidence>
<protein>
    <recommendedName>
        <fullName evidence="4">phosphoserine transaminase</fullName>
        <ecNumber evidence="4">2.6.1.52</ecNumber>
    </recommendedName>
</protein>
<evidence type="ECO:0000313" key="13">
    <source>
        <dbReference type="EMBL" id="QEX19861.1"/>
    </source>
</evidence>
<evidence type="ECO:0000256" key="5">
    <source>
        <dbReference type="ARBA" id="ARBA00022490"/>
    </source>
</evidence>
<dbReference type="EC" id="2.6.1.52" evidence="4"/>
<keyword evidence="5" id="KW-0963">Cytoplasm</keyword>
<dbReference type="GO" id="GO:0004760">
    <property type="term" value="F:L-serine-pyruvate transaminase activity"/>
    <property type="evidence" value="ECO:0007669"/>
    <property type="project" value="TreeGrafter"/>
</dbReference>
<sequence length="395" mass="43331">MSNAPAPLPALPKPSRLPQRPQFSSGPCVKRPGWSAAALAGACLGRSHRAKVGKAKLAEVLDRSRAILGIPKDYRIAIVPGSDTGAVEMALWSLLGARGVDMLAWESFGKGWLTDVVQQLKLTDVRKLEAPYGRLPDLRSVDFARDVIFTWNGTTSGVRVPDGNWIPASHDGLAICDATSAVFAMELPWEKLDVVTWSWQKVLGGEAAHGMLVVSPRAVARLESYKPAWPLPKLFQMTSKGKLNEGLFKGDTINTPSLLATEDAIDSLKWAEQIGGLKALMIRTQANFNAIERWVERSDWVDFLAEDPATRSPTSVCLRLVDPWFWELEAEQQAKTAKALADRLEAEGAAFDVGAYRDAPSGLRIWAGATVETADLEALFPWLDWAYESLRNEAR</sequence>
<dbReference type="InterPro" id="IPR015421">
    <property type="entry name" value="PyrdxlP-dep_Trfase_major"/>
</dbReference>
<evidence type="ECO:0000256" key="1">
    <source>
        <dbReference type="ARBA" id="ARBA00001933"/>
    </source>
</evidence>
<dbReference type="PIRSF" id="PIRSF000525">
    <property type="entry name" value="SerC"/>
    <property type="match status" value="1"/>
</dbReference>
<dbReference type="GO" id="GO:0008453">
    <property type="term" value="F:alanine-glyoxylate transaminase activity"/>
    <property type="evidence" value="ECO:0007669"/>
    <property type="project" value="TreeGrafter"/>
</dbReference>
<evidence type="ECO:0000256" key="12">
    <source>
        <dbReference type="SAM" id="MobiDB-lite"/>
    </source>
</evidence>
<keyword evidence="8 13" id="KW-0808">Transferase</keyword>
<keyword evidence="9" id="KW-0663">Pyridoxal phosphate</keyword>
<evidence type="ECO:0000256" key="10">
    <source>
        <dbReference type="ARBA" id="ARBA00023299"/>
    </source>
</evidence>
<reference evidence="13 14" key="1">
    <citation type="submission" date="2019-08" db="EMBL/GenBank/DDBJ databases">
        <title>Hyperibacter terrae gen. nov., sp. nov. and Hyperibacter viscosus sp. nov., two new members in the family Rhodospirillaceae isolated from the rhizosphere of Hypericum perforatum.</title>
        <authorList>
            <person name="Noviana Z."/>
        </authorList>
    </citation>
    <scope>NUCLEOTIDE SEQUENCE [LARGE SCALE GENOMIC DNA]</scope>
    <source>
        <strain evidence="13 14">R5913</strain>
    </source>
</reference>
<dbReference type="PANTHER" id="PTHR21152:SF40">
    <property type="entry name" value="ALANINE--GLYOXYLATE AMINOTRANSFERASE"/>
    <property type="match status" value="1"/>
</dbReference>
<feature type="region of interest" description="Disordered" evidence="12">
    <location>
        <begin position="1"/>
        <end position="28"/>
    </location>
</feature>
<dbReference type="KEGG" id="htq:FRZ44_51760"/>
<accession>A0A5J6MRN1</accession>
<keyword evidence="10" id="KW-0718">Serine biosynthesis</keyword>
<evidence type="ECO:0000313" key="14">
    <source>
        <dbReference type="Proteomes" id="UP000326202"/>
    </source>
</evidence>
<comment type="cofactor">
    <cofactor evidence="1">
        <name>pyridoxal 5'-phosphate</name>
        <dbReference type="ChEBI" id="CHEBI:597326"/>
    </cofactor>
</comment>
<dbReference type="InterPro" id="IPR022278">
    <property type="entry name" value="Pser_aminoTfrase"/>
</dbReference>
<evidence type="ECO:0000256" key="8">
    <source>
        <dbReference type="ARBA" id="ARBA00022679"/>
    </source>
</evidence>
<dbReference type="PANTHER" id="PTHR21152">
    <property type="entry name" value="AMINOTRANSFERASE CLASS V"/>
    <property type="match status" value="1"/>
</dbReference>
<comment type="pathway">
    <text evidence="2">Amino-acid biosynthesis; L-serine biosynthesis; L-serine from 3-phospho-D-glycerate: step 2/3.</text>
</comment>
<dbReference type="EMBL" id="CP042906">
    <property type="protein sequence ID" value="QEX19861.1"/>
    <property type="molecule type" value="Genomic_DNA"/>
</dbReference>